<keyword evidence="1" id="KW-0547">Nucleotide-binding</keyword>
<keyword evidence="1" id="KW-0378">Hydrolase</keyword>
<evidence type="ECO:0000313" key="1">
    <source>
        <dbReference type="EMBL" id="SPZ07592.1"/>
    </source>
</evidence>
<dbReference type="GO" id="GO:0006508">
    <property type="term" value="P:proteolysis"/>
    <property type="evidence" value="ECO:0007669"/>
    <property type="project" value="UniProtKB-KW"/>
</dbReference>
<gene>
    <name evidence="1" type="ORF">NCTC11842_02399</name>
</gene>
<organism evidence="1 2">
    <name type="scientific">Pseudomonas luteola</name>
    <dbReference type="NCBI Taxonomy" id="47886"/>
    <lineage>
        <taxon>Bacteria</taxon>
        <taxon>Pseudomonadati</taxon>
        <taxon>Pseudomonadota</taxon>
        <taxon>Gammaproteobacteria</taxon>
        <taxon>Pseudomonadales</taxon>
        <taxon>Pseudomonadaceae</taxon>
        <taxon>Pseudomonas</taxon>
    </lineage>
</organism>
<reference evidence="1 2" key="1">
    <citation type="submission" date="2018-06" db="EMBL/GenBank/DDBJ databases">
        <authorList>
            <consortium name="Pathogen Informatics"/>
            <person name="Doyle S."/>
        </authorList>
    </citation>
    <scope>NUCLEOTIDE SEQUENCE [LARGE SCALE GENOMIC DNA]</scope>
    <source>
        <strain evidence="1 2">NCTC11842</strain>
    </source>
</reference>
<dbReference type="GO" id="GO:0008233">
    <property type="term" value="F:peptidase activity"/>
    <property type="evidence" value="ECO:0007669"/>
    <property type="project" value="UniProtKB-KW"/>
</dbReference>
<keyword evidence="1" id="KW-0067">ATP-binding</keyword>
<dbReference type="Proteomes" id="UP000250443">
    <property type="component" value="Unassembled WGS sequence"/>
</dbReference>
<name>A0A2X2CFZ3_PSELU</name>
<dbReference type="AlphaFoldDB" id="A0A2X2CFZ3"/>
<dbReference type="EMBL" id="UAUF01000012">
    <property type="protein sequence ID" value="SPZ07592.1"/>
    <property type="molecule type" value="Genomic_DNA"/>
</dbReference>
<protein>
    <submittedName>
        <fullName evidence="1">ATP-dependent hsl protease ATP-binding subunit hslU (ATP-bindingprotein lapA)</fullName>
    </submittedName>
</protein>
<sequence>MPRPAKKPAPTPPSSFELLAYRIQRQILNPKAQLERRVVIARSPSEFEDDWSQLLEQLSEEESLTIAKLEDGSVLLTWPPSILN</sequence>
<proteinExistence type="predicted"/>
<keyword evidence="1" id="KW-0645">Protease</keyword>
<dbReference type="InterPro" id="IPR012449">
    <property type="entry name" value="Phage_F116_Orf28"/>
</dbReference>
<accession>A0A2X2CFZ3</accession>
<dbReference type="Pfam" id="PF07867">
    <property type="entry name" value="DUF1654"/>
    <property type="match status" value="1"/>
</dbReference>
<dbReference type="GO" id="GO:0005524">
    <property type="term" value="F:ATP binding"/>
    <property type="evidence" value="ECO:0007669"/>
    <property type="project" value="UniProtKB-KW"/>
</dbReference>
<evidence type="ECO:0000313" key="2">
    <source>
        <dbReference type="Proteomes" id="UP000250443"/>
    </source>
</evidence>
<dbReference type="RefSeq" id="WP_112297820.1">
    <property type="nucleotide sequence ID" value="NZ_UAUF01000012.1"/>
</dbReference>